<reference evidence="1" key="1">
    <citation type="submission" date="2022-02" db="EMBL/GenBank/DDBJ databases">
        <title>Plant Genome Project.</title>
        <authorList>
            <person name="Zhang R.-G."/>
        </authorList>
    </citation>
    <scope>NUCLEOTIDE SEQUENCE</scope>
    <source>
        <strain evidence="1">AT1</strain>
    </source>
</reference>
<comment type="caution">
    <text evidence="1">The sequence shown here is derived from an EMBL/GenBank/DDBJ whole genome shotgun (WGS) entry which is preliminary data.</text>
</comment>
<proteinExistence type="predicted"/>
<dbReference type="Proteomes" id="UP001062846">
    <property type="component" value="Chromosome 8"/>
</dbReference>
<organism evidence="1 2">
    <name type="scientific">Rhododendron molle</name>
    <name type="common">Chinese azalea</name>
    <name type="synonym">Azalea mollis</name>
    <dbReference type="NCBI Taxonomy" id="49168"/>
    <lineage>
        <taxon>Eukaryota</taxon>
        <taxon>Viridiplantae</taxon>
        <taxon>Streptophyta</taxon>
        <taxon>Embryophyta</taxon>
        <taxon>Tracheophyta</taxon>
        <taxon>Spermatophyta</taxon>
        <taxon>Magnoliopsida</taxon>
        <taxon>eudicotyledons</taxon>
        <taxon>Gunneridae</taxon>
        <taxon>Pentapetalae</taxon>
        <taxon>asterids</taxon>
        <taxon>Ericales</taxon>
        <taxon>Ericaceae</taxon>
        <taxon>Ericoideae</taxon>
        <taxon>Rhodoreae</taxon>
        <taxon>Rhododendron</taxon>
    </lineage>
</organism>
<keyword evidence="2" id="KW-1185">Reference proteome</keyword>
<accession>A0ACC0MPZ6</accession>
<name>A0ACC0MPZ6_RHOML</name>
<dbReference type="EMBL" id="CM046395">
    <property type="protein sequence ID" value="KAI8542634.1"/>
    <property type="molecule type" value="Genomic_DNA"/>
</dbReference>
<gene>
    <name evidence="1" type="ORF">RHMOL_Rhmol08G0152900</name>
</gene>
<evidence type="ECO:0000313" key="1">
    <source>
        <dbReference type="EMBL" id="KAI8542634.1"/>
    </source>
</evidence>
<protein>
    <submittedName>
        <fullName evidence="1">Uncharacterized protein</fullName>
    </submittedName>
</protein>
<evidence type="ECO:0000313" key="2">
    <source>
        <dbReference type="Proteomes" id="UP001062846"/>
    </source>
</evidence>
<sequence>MPWKVKVVDSHGNQAEVQLVPARVEPTVVTIQVPVEWVNEAIRRMLALENVVRRAASGMPLELRYPTPTAQPAASQRTQVYKMTHSHLLSILTIRIYFRYMTCIDDS</sequence>